<keyword evidence="2" id="KW-1185">Reference proteome</keyword>
<organism evidence="1 2">
    <name type="scientific">Halostreptopolyspora alba</name>
    <dbReference type="NCBI Taxonomy" id="2487137"/>
    <lineage>
        <taxon>Bacteria</taxon>
        <taxon>Bacillati</taxon>
        <taxon>Actinomycetota</taxon>
        <taxon>Actinomycetes</taxon>
        <taxon>Streptosporangiales</taxon>
        <taxon>Nocardiopsidaceae</taxon>
        <taxon>Halostreptopolyspora</taxon>
    </lineage>
</organism>
<dbReference type="Pfam" id="PF06224">
    <property type="entry name" value="AlkZ-like"/>
    <property type="match status" value="1"/>
</dbReference>
<proteinExistence type="predicted"/>
<gene>
    <name evidence="1" type="ORF">EFW17_19265</name>
</gene>
<dbReference type="PANTHER" id="PTHR38479:SF2">
    <property type="entry name" value="WINGED HELIX DNA-BINDING DOMAIN-CONTAINING PROTEIN"/>
    <property type="match status" value="1"/>
</dbReference>
<dbReference type="GO" id="GO:0003677">
    <property type="term" value="F:DNA binding"/>
    <property type="evidence" value="ECO:0007669"/>
    <property type="project" value="UniProtKB-KW"/>
</dbReference>
<dbReference type="RefSeq" id="WP_123202821.1">
    <property type="nucleotide sequence ID" value="NZ_RJMB01000023.1"/>
</dbReference>
<accession>A0A3N0E3T8</accession>
<protein>
    <submittedName>
        <fullName evidence="1">Winged helix DNA-binding domain-containing protein</fullName>
    </submittedName>
</protein>
<dbReference type="InterPro" id="IPR009351">
    <property type="entry name" value="AlkZ-like"/>
</dbReference>
<dbReference type="PANTHER" id="PTHR38479">
    <property type="entry name" value="LMO0824 PROTEIN"/>
    <property type="match status" value="1"/>
</dbReference>
<dbReference type="OrthoDB" id="9148135at2"/>
<evidence type="ECO:0000313" key="2">
    <source>
        <dbReference type="Proteomes" id="UP000269198"/>
    </source>
</evidence>
<dbReference type="EMBL" id="RJMB01000023">
    <property type="protein sequence ID" value="RNL82449.1"/>
    <property type="molecule type" value="Genomic_DNA"/>
</dbReference>
<sequence>MTTPHEIALLRLAAQRIAGPEDTVAGVVERLTASQAQDYRGLLTSVALRSAPRTRAAVHAALDAGEAVRSWPMRGTLHLVLACDLPWMLDLLAPRILRRSAGRRAELGLDEPTLERARELTHEALRGGRRLRRADLLALWDEGGVSTAGQRGYHTLAYLGLTGTLCFGPVDPDRDEQRLVLVEEWIPDPRRPRRDDALAELATRFFRGHGPATVADLTRWAGLTATDARTALAAARPRLATVEVDGVEYLMDPETPQRLDRVRGEARGVFLLPGFDEFVLGYADRGAVLPAEYADRLVPGRNGVFRATVVADGRIVGTWKRSGNGAASPVEATPFEEFPNGVAEEIPRLSTALP</sequence>
<dbReference type="Proteomes" id="UP000269198">
    <property type="component" value="Unassembled WGS sequence"/>
</dbReference>
<name>A0A3N0E3T8_9ACTN</name>
<dbReference type="AlphaFoldDB" id="A0A3N0E3T8"/>
<reference evidence="1 2" key="1">
    <citation type="submission" date="2018-11" db="EMBL/GenBank/DDBJ databases">
        <title>The genome draft of YIM 96095.</title>
        <authorList>
            <person name="Tang S.-K."/>
            <person name="Chunyu W.-X."/>
            <person name="Feng Y.-Z."/>
        </authorList>
    </citation>
    <scope>NUCLEOTIDE SEQUENCE [LARGE SCALE GENOMIC DNA]</scope>
    <source>
        <strain evidence="1 2">YIM 96095</strain>
    </source>
</reference>
<keyword evidence="1" id="KW-0238">DNA-binding</keyword>
<evidence type="ECO:0000313" key="1">
    <source>
        <dbReference type="EMBL" id="RNL82449.1"/>
    </source>
</evidence>
<comment type="caution">
    <text evidence="1">The sequence shown here is derived from an EMBL/GenBank/DDBJ whole genome shotgun (WGS) entry which is preliminary data.</text>
</comment>